<dbReference type="AlphaFoldDB" id="A0A5M3MGM7"/>
<gene>
    <name evidence="1" type="ORF">CONPUDRAFT_138563</name>
</gene>
<dbReference type="KEGG" id="cput:CONPUDRAFT_138563"/>
<reference evidence="2" key="1">
    <citation type="journal article" date="2012" name="Science">
        <title>The Paleozoic origin of enzymatic lignin decomposition reconstructed from 31 fungal genomes.</title>
        <authorList>
            <person name="Floudas D."/>
            <person name="Binder M."/>
            <person name="Riley R."/>
            <person name="Barry K."/>
            <person name="Blanchette R.A."/>
            <person name="Henrissat B."/>
            <person name="Martinez A.T."/>
            <person name="Otillar R."/>
            <person name="Spatafora J.W."/>
            <person name="Yadav J.S."/>
            <person name="Aerts A."/>
            <person name="Benoit I."/>
            <person name="Boyd A."/>
            <person name="Carlson A."/>
            <person name="Copeland A."/>
            <person name="Coutinho P.M."/>
            <person name="de Vries R.P."/>
            <person name="Ferreira P."/>
            <person name="Findley K."/>
            <person name="Foster B."/>
            <person name="Gaskell J."/>
            <person name="Glotzer D."/>
            <person name="Gorecki P."/>
            <person name="Heitman J."/>
            <person name="Hesse C."/>
            <person name="Hori C."/>
            <person name="Igarashi K."/>
            <person name="Jurgens J.A."/>
            <person name="Kallen N."/>
            <person name="Kersten P."/>
            <person name="Kohler A."/>
            <person name="Kuees U."/>
            <person name="Kumar T.K.A."/>
            <person name="Kuo A."/>
            <person name="LaButti K."/>
            <person name="Larrondo L.F."/>
            <person name="Lindquist E."/>
            <person name="Ling A."/>
            <person name="Lombard V."/>
            <person name="Lucas S."/>
            <person name="Lundell T."/>
            <person name="Martin R."/>
            <person name="McLaughlin D.J."/>
            <person name="Morgenstern I."/>
            <person name="Morin E."/>
            <person name="Murat C."/>
            <person name="Nagy L.G."/>
            <person name="Nolan M."/>
            <person name="Ohm R.A."/>
            <person name="Patyshakuliyeva A."/>
            <person name="Rokas A."/>
            <person name="Ruiz-Duenas F.J."/>
            <person name="Sabat G."/>
            <person name="Salamov A."/>
            <person name="Samejima M."/>
            <person name="Schmutz J."/>
            <person name="Slot J.C."/>
            <person name="St John F."/>
            <person name="Stenlid J."/>
            <person name="Sun H."/>
            <person name="Sun S."/>
            <person name="Syed K."/>
            <person name="Tsang A."/>
            <person name="Wiebenga A."/>
            <person name="Young D."/>
            <person name="Pisabarro A."/>
            <person name="Eastwood D.C."/>
            <person name="Martin F."/>
            <person name="Cullen D."/>
            <person name="Grigoriev I.V."/>
            <person name="Hibbett D.S."/>
        </authorList>
    </citation>
    <scope>NUCLEOTIDE SEQUENCE [LARGE SCALE GENOMIC DNA]</scope>
    <source>
        <strain evidence="2">RWD-64-598 SS2</strain>
    </source>
</reference>
<evidence type="ECO:0000313" key="2">
    <source>
        <dbReference type="Proteomes" id="UP000053558"/>
    </source>
</evidence>
<dbReference type="OMA" id="RIRCIGN"/>
<protein>
    <recommendedName>
        <fullName evidence="3">F-box domain-containing protein</fullName>
    </recommendedName>
</protein>
<organism evidence="1 2">
    <name type="scientific">Coniophora puteana (strain RWD-64-598)</name>
    <name type="common">Brown rot fungus</name>
    <dbReference type="NCBI Taxonomy" id="741705"/>
    <lineage>
        <taxon>Eukaryota</taxon>
        <taxon>Fungi</taxon>
        <taxon>Dikarya</taxon>
        <taxon>Basidiomycota</taxon>
        <taxon>Agaricomycotina</taxon>
        <taxon>Agaricomycetes</taxon>
        <taxon>Agaricomycetidae</taxon>
        <taxon>Boletales</taxon>
        <taxon>Coniophorineae</taxon>
        <taxon>Coniophoraceae</taxon>
        <taxon>Coniophora</taxon>
    </lineage>
</organism>
<dbReference type="SUPFAM" id="SSF52047">
    <property type="entry name" value="RNI-like"/>
    <property type="match status" value="1"/>
</dbReference>
<dbReference type="Gene3D" id="3.80.10.10">
    <property type="entry name" value="Ribonuclease Inhibitor"/>
    <property type="match status" value="1"/>
</dbReference>
<dbReference type="RefSeq" id="XP_007771230.1">
    <property type="nucleotide sequence ID" value="XM_007773040.1"/>
</dbReference>
<evidence type="ECO:0000313" key="1">
    <source>
        <dbReference type="EMBL" id="EIW78146.1"/>
    </source>
</evidence>
<sequence>MHKCLRVDELLREICQTVLHSHPDNQQTLNTGDLARLARVCRQFQDPALDTLWWAQDTIGPLFLCAPEDMRHVDCKNIVKLSRTSRPSDWERVKVYGRRIRCIGNPQFPVGSFPFRQARPMLPDAAILDAMLVHCAIEDVFPNLLAFDFMSAVGYRCVNSNFHSLKHFLTPMLRQLSFSIVRVSLEFVQYIIDSLQTRCPDLELLSISPGYRSPPASLRIPDGTLRTLRSLSLPLQDVHLSPETLAKLAASPRIRKLSCTLEDTFDAQAFARTRGTGASCMHSTPQARFSGLEHLSIRASRPDQWTDFLRALHMPNLEGLQVQFTAAHTPSAIDLASIRAACPNPASLRALSIVRVISVMDDGLPTVSPAAFAPLFAFHNLKNVHIANVGNLDMTDAFVADVAAAWPLLEELAFVLSVPGAPRLTLRALVPLARHCRNLKRLYMPFDGTVVTHEDRLLSAGHHNDDAIPNLEVHLDDDDSEAEDADAGPQYVLRELNVGSTPISSPVDVAMFIFGLFPWASIRVIPQTEQMDKSWKRAITHFKVMQGKDAPDTPLY</sequence>
<comment type="caution">
    <text evidence="1">The sequence shown here is derived from an EMBL/GenBank/DDBJ whole genome shotgun (WGS) entry which is preliminary data.</text>
</comment>
<dbReference type="EMBL" id="JH711582">
    <property type="protein sequence ID" value="EIW78146.1"/>
    <property type="molecule type" value="Genomic_DNA"/>
</dbReference>
<dbReference type="Proteomes" id="UP000053558">
    <property type="component" value="Unassembled WGS sequence"/>
</dbReference>
<accession>A0A5M3MGM7</accession>
<proteinExistence type="predicted"/>
<dbReference type="GeneID" id="19201213"/>
<dbReference type="InterPro" id="IPR032675">
    <property type="entry name" value="LRR_dom_sf"/>
</dbReference>
<dbReference type="OrthoDB" id="3543113at2759"/>
<keyword evidence="2" id="KW-1185">Reference proteome</keyword>
<evidence type="ECO:0008006" key="3">
    <source>
        <dbReference type="Google" id="ProtNLM"/>
    </source>
</evidence>
<name>A0A5M3MGM7_CONPW</name>